<feature type="domain" description="DUF1279" evidence="2">
    <location>
        <begin position="84"/>
        <end position="186"/>
    </location>
</feature>
<dbReference type="Pfam" id="PF06916">
    <property type="entry name" value="FAM210A-B_dom"/>
    <property type="match status" value="1"/>
</dbReference>
<organism evidence="3 4">
    <name type="scientific">Basidiobolus meristosporus CBS 931.73</name>
    <dbReference type="NCBI Taxonomy" id="1314790"/>
    <lineage>
        <taxon>Eukaryota</taxon>
        <taxon>Fungi</taxon>
        <taxon>Fungi incertae sedis</taxon>
        <taxon>Zoopagomycota</taxon>
        <taxon>Entomophthoromycotina</taxon>
        <taxon>Basidiobolomycetes</taxon>
        <taxon>Basidiobolales</taxon>
        <taxon>Basidiobolaceae</taxon>
        <taxon>Basidiobolus</taxon>
    </lineage>
</organism>
<feature type="region of interest" description="Disordered" evidence="1">
    <location>
        <begin position="57"/>
        <end position="83"/>
    </location>
</feature>
<name>A0A1Y1Y3D1_9FUNG</name>
<dbReference type="AlphaFoldDB" id="A0A1Y1Y3D1"/>
<accession>A0A1Y1Y3D1</accession>
<proteinExistence type="predicted"/>
<evidence type="ECO:0000313" key="3">
    <source>
        <dbReference type="EMBL" id="ORX92510.1"/>
    </source>
</evidence>
<dbReference type="InterPro" id="IPR009688">
    <property type="entry name" value="FAM210A/B-like_dom"/>
</dbReference>
<dbReference type="InterPro" id="IPR045866">
    <property type="entry name" value="FAM210A/B-like"/>
</dbReference>
<comment type="caution">
    <text evidence="3">The sequence shown here is derived from an EMBL/GenBank/DDBJ whole genome shotgun (WGS) entry which is preliminary data.</text>
</comment>
<keyword evidence="4" id="KW-1185">Reference proteome</keyword>
<dbReference type="Proteomes" id="UP000193498">
    <property type="component" value="Unassembled WGS sequence"/>
</dbReference>
<protein>
    <recommendedName>
        <fullName evidence="2">DUF1279 domain-containing protein</fullName>
    </recommendedName>
</protein>
<dbReference type="OrthoDB" id="426386at2759"/>
<dbReference type="GO" id="GO:0005739">
    <property type="term" value="C:mitochondrion"/>
    <property type="evidence" value="ECO:0007669"/>
    <property type="project" value="TreeGrafter"/>
</dbReference>
<evidence type="ECO:0000256" key="1">
    <source>
        <dbReference type="SAM" id="MobiDB-lite"/>
    </source>
</evidence>
<evidence type="ECO:0000313" key="4">
    <source>
        <dbReference type="Proteomes" id="UP000193498"/>
    </source>
</evidence>
<dbReference type="PANTHER" id="PTHR21377">
    <property type="entry name" value="PROTEIN FAM210B, MITOCHONDRIAL"/>
    <property type="match status" value="1"/>
</dbReference>
<gene>
    <name evidence="3" type="ORF">K493DRAFT_316551</name>
</gene>
<reference evidence="3 4" key="1">
    <citation type="submission" date="2016-07" db="EMBL/GenBank/DDBJ databases">
        <title>Pervasive Adenine N6-methylation of Active Genes in Fungi.</title>
        <authorList>
            <consortium name="DOE Joint Genome Institute"/>
            <person name="Mondo S.J."/>
            <person name="Dannebaum R.O."/>
            <person name="Kuo R.C."/>
            <person name="Labutti K."/>
            <person name="Haridas S."/>
            <person name="Kuo A."/>
            <person name="Salamov A."/>
            <person name="Ahrendt S.R."/>
            <person name="Lipzen A."/>
            <person name="Sullivan W."/>
            <person name="Andreopoulos W.B."/>
            <person name="Clum A."/>
            <person name="Lindquist E."/>
            <person name="Daum C."/>
            <person name="Ramamoorthy G.K."/>
            <person name="Gryganskyi A."/>
            <person name="Culley D."/>
            <person name="Magnuson J.K."/>
            <person name="James T.Y."/>
            <person name="O'Malley M.A."/>
            <person name="Stajich J.E."/>
            <person name="Spatafora J.W."/>
            <person name="Visel A."/>
            <person name="Grigoriev I.V."/>
        </authorList>
    </citation>
    <scope>NUCLEOTIDE SEQUENCE [LARGE SCALE GENOMIC DNA]</scope>
    <source>
        <strain evidence="3 4">CBS 931.73</strain>
    </source>
</reference>
<sequence length="207" mass="23129">MFRPAALFPLRNISTLGRRNTPTPQKLPVTGLVILNNVNRGHFNRIAFRPCLPSPNRLNRITRSPSRPLATTSETNASTQQPSKMKELFRKYGRTATVAYLGLSVVDFLASFALVYSGGETFVKAAEEWVLKWSKRIGIVKDDKPSDVYSVEGKKKSSLTSVLLIAYTLHKLLLPIRVPLTVAITPSLAKKFQSMGWTFLVKMPNKI</sequence>
<dbReference type="InParanoid" id="A0A1Y1Y3D1"/>
<dbReference type="EMBL" id="MCFE01000272">
    <property type="protein sequence ID" value="ORX92510.1"/>
    <property type="molecule type" value="Genomic_DNA"/>
</dbReference>
<evidence type="ECO:0000259" key="2">
    <source>
        <dbReference type="Pfam" id="PF06916"/>
    </source>
</evidence>
<dbReference type="PANTHER" id="PTHR21377:SF0">
    <property type="entry name" value="PROTEIN FAM210B, MITOCHONDRIAL"/>
    <property type="match status" value="1"/>
</dbReference>
<dbReference type="FunCoup" id="A0A1Y1Y3D1">
    <property type="interactions" value="286"/>
</dbReference>